<comment type="caution">
    <text evidence="1">The sequence shown here is derived from an EMBL/GenBank/DDBJ whole genome shotgun (WGS) entry which is preliminary data.</text>
</comment>
<dbReference type="EMBL" id="CATOUU010000660">
    <property type="protein sequence ID" value="CAI9939034.1"/>
    <property type="molecule type" value="Genomic_DNA"/>
</dbReference>
<evidence type="ECO:0000313" key="1">
    <source>
        <dbReference type="EMBL" id="CAI9939032.1"/>
    </source>
</evidence>
<gene>
    <name evidence="1" type="ORF">HINF_LOCUS26677</name>
    <name evidence="2" type="ORF">HINF_LOCUS26678</name>
    <name evidence="3" type="ORF">HINF_LOCUS26679</name>
    <name evidence="4" type="ORF">HINF_LOCUS28440</name>
    <name evidence="5" type="ORF">HINF_LOCUS28441</name>
    <name evidence="6" type="ORF">HINF_LOCUS28442</name>
</gene>
<dbReference type="Proteomes" id="UP001642409">
    <property type="component" value="Unassembled WGS sequence"/>
</dbReference>
<sequence>MVISNVVLRMSAKRYLREKQVHIKLYLKLVLRSHFLCVQWSSAKQFGCSTIQLGVTDCYTSSAVEPEVHLELLFKRQPRAINQSSFQQQIFWYKYARQAKLLLLLQNSRIIMHRVKPKQVLKTTALFSLHAVSIQFVYVRSIKNSIFQITKNILITRFAFQLIWANSVKYYWISSRFDFGVVQKWTSTQHVQISTQVF</sequence>
<protein>
    <submittedName>
        <fullName evidence="4">Hypothetical_protein</fullName>
    </submittedName>
</protein>
<dbReference type="AlphaFoldDB" id="A0AA86PQ16"/>
<evidence type="ECO:0000313" key="4">
    <source>
        <dbReference type="EMBL" id="CAL6022007.1"/>
    </source>
</evidence>
<evidence type="ECO:0000313" key="7">
    <source>
        <dbReference type="Proteomes" id="UP001642409"/>
    </source>
</evidence>
<dbReference type="EMBL" id="CAXDID020000090">
    <property type="protein sequence ID" value="CAL6022007.1"/>
    <property type="molecule type" value="Genomic_DNA"/>
</dbReference>
<dbReference type="EMBL" id="CAXDID020000090">
    <property type="protein sequence ID" value="CAL6022011.1"/>
    <property type="molecule type" value="Genomic_DNA"/>
</dbReference>
<reference evidence="1" key="1">
    <citation type="submission" date="2023-06" db="EMBL/GenBank/DDBJ databases">
        <authorList>
            <person name="Kurt Z."/>
        </authorList>
    </citation>
    <scope>NUCLEOTIDE SEQUENCE</scope>
</reference>
<reference evidence="4 7" key="2">
    <citation type="submission" date="2024-07" db="EMBL/GenBank/DDBJ databases">
        <authorList>
            <person name="Akdeniz Z."/>
        </authorList>
    </citation>
    <scope>NUCLEOTIDE SEQUENCE [LARGE SCALE GENOMIC DNA]</scope>
</reference>
<evidence type="ECO:0000313" key="6">
    <source>
        <dbReference type="EMBL" id="CAL6022011.1"/>
    </source>
</evidence>
<name>A0AA86PQ16_9EUKA</name>
<evidence type="ECO:0000313" key="2">
    <source>
        <dbReference type="EMBL" id="CAI9939033.1"/>
    </source>
</evidence>
<keyword evidence="7" id="KW-1185">Reference proteome</keyword>
<dbReference type="EMBL" id="CAXDID020000090">
    <property type="protein sequence ID" value="CAL6022009.1"/>
    <property type="molecule type" value="Genomic_DNA"/>
</dbReference>
<evidence type="ECO:0000313" key="3">
    <source>
        <dbReference type="EMBL" id="CAI9939034.1"/>
    </source>
</evidence>
<accession>A0AA86PQ16</accession>
<evidence type="ECO:0000313" key="5">
    <source>
        <dbReference type="EMBL" id="CAL6022009.1"/>
    </source>
</evidence>
<organism evidence="1">
    <name type="scientific">Hexamita inflata</name>
    <dbReference type="NCBI Taxonomy" id="28002"/>
    <lineage>
        <taxon>Eukaryota</taxon>
        <taxon>Metamonada</taxon>
        <taxon>Diplomonadida</taxon>
        <taxon>Hexamitidae</taxon>
        <taxon>Hexamitinae</taxon>
        <taxon>Hexamita</taxon>
    </lineage>
</organism>
<proteinExistence type="predicted"/>
<dbReference type="EMBL" id="CATOUU010000660">
    <property type="protein sequence ID" value="CAI9939033.1"/>
    <property type="molecule type" value="Genomic_DNA"/>
</dbReference>
<dbReference type="EMBL" id="CATOUU010000660">
    <property type="protein sequence ID" value="CAI9939032.1"/>
    <property type="molecule type" value="Genomic_DNA"/>
</dbReference>